<evidence type="ECO:0000313" key="3">
    <source>
        <dbReference type="Proteomes" id="UP000503462"/>
    </source>
</evidence>
<organism evidence="2 3">
    <name type="scientific">Peltaster fructicola</name>
    <dbReference type="NCBI Taxonomy" id="286661"/>
    <lineage>
        <taxon>Eukaryota</taxon>
        <taxon>Fungi</taxon>
        <taxon>Dikarya</taxon>
        <taxon>Ascomycota</taxon>
        <taxon>Pezizomycotina</taxon>
        <taxon>Dothideomycetes</taxon>
        <taxon>Dothideomycetes incertae sedis</taxon>
        <taxon>Peltaster</taxon>
    </lineage>
</organism>
<feature type="region of interest" description="Disordered" evidence="1">
    <location>
        <begin position="798"/>
        <end position="844"/>
    </location>
</feature>
<proteinExistence type="predicted"/>
<feature type="compositionally biased region" description="Basic residues" evidence="1">
    <location>
        <begin position="77"/>
        <end position="87"/>
    </location>
</feature>
<gene>
    <name evidence="2" type="ORF">AMS68_002117</name>
</gene>
<feature type="compositionally biased region" description="Acidic residues" evidence="1">
    <location>
        <begin position="544"/>
        <end position="563"/>
    </location>
</feature>
<feature type="compositionally biased region" description="Basic and acidic residues" evidence="1">
    <location>
        <begin position="587"/>
        <end position="599"/>
    </location>
</feature>
<evidence type="ECO:0000313" key="2">
    <source>
        <dbReference type="EMBL" id="QIW96599.1"/>
    </source>
</evidence>
<evidence type="ECO:0000256" key="1">
    <source>
        <dbReference type="SAM" id="MobiDB-lite"/>
    </source>
</evidence>
<feature type="region of interest" description="Disordered" evidence="1">
    <location>
        <begin position="360"/>
        <end position="649"/>
    </location>
</feature>
<keyword evidence="3" id="KW-1185">Reference proteome</keyword>
<sequence length="844" mass="91070">MLERLLTPKSGLLLKSQILHTYHTPTNSRGSITQLQTFPTMAGKNARRAARALAARPTGPPTAAQIAAREQEVRQTRLSRRSPHTARRYPSNPALHQGINHELQSDWSLRFLLDTLDSSYNLDDQGDRQDVEDIYNYATANIHAGSVRRTFYLMRDRWNNRTQPGRQHRHWGIIAARRPSQADAAVRDDTFLRILNAARVLNIPLDLTGLPVALRHLVPNPQQAAALNVAAAPQGTAANVPAPARGSTRIVQAPARAATHNVQAPARAATNNVQAPARAATNNVPAPPQVVPRNVSNRPHLVSAIVPNPAAARNGSAQQSGSTTHITACATTAGTQPANSNQTNAARPAPTGRPLALALRHAHRQATITSRPAATARQPAHGATVNADQPGDSARAVGNPQTRNSTTRQDEDEGSSDTESDDPTSPAQGEQEHAEINTNTVDEDADGYDDTDNEPSDNYDEDGSESSYHNDDANSDEDESPVRRRSNRKHAKLPGPRVSPAATDAASQAEAEDQANSSDVGITSDVDEDAAPATSTDNRRVSQDEEEEEDLYGVSDNEDAAIADDERMEGSDNDEDVVMQSDNEVLCSHDERDEQHGSDDDMSVDEDVGMAEHSDGNDAMTEQSEEVEAVAGQPHRAGERSQAVAGNTAARPILIEDSLHSLNNGGEDDGNPASLPIDRSANNELQDAMFEHHYQRRPVVSLTQLWASRQPHDYDQVLADLRLGPSPAARAPALRPAPQVEGVLDEDVLQPGFRLPRAQEPNPFVRPGAVPDFGHNMGVIRDASPELGNAMDYLNQFLEGDSDFDTTPDTTPELEQEEFSQGDGKRKDGPGGSGDGAQKRARHA</sequence>
<accession>A0A6H0XQ46</accession>
<dbReference type="AlphaFoldDB" id="A0A6H0XQ46"/>
<dbReference type="Proteomes" id="UP000503462">
    <property type="component" value="Chromosome 2"/>
</dbReference>
<dbReference type="EMBL" id="CP051140">
    <property type="protein sequence ID" value="QIW96599.1"/>
    <property type="molecule type" value="Genomic_DNA"/>
</dbReference>
<feature type="compositionally biased region" description="Acidic residues" evidence="1">
    <location>
        <begin position="600"/>
        <end position="609"/>
    </location>
</feature>
<protein>
    <submittedName>
        <fullName evidence="2">Uncharacterized protein</fullName>
    </submittedName>
</protein>
<feature type="compositionally biased region" description="Basic residues" evidence="1">
    <location>
        <begin position="483"/>
        <end position="492"/>
    </location>
</feature>
<reference evidence="2 3" key="1">
    <citation type="journal article" date="2016" name="Sci. Rep.">
        <title>Peltaster fructicola genome reveals evolution from an invasive phytopathogen to an ectophytic parasite.</title>
        <authorList>
            <person name="Xu C."/>
            <person name="Chen H."/>
            <person name="Gleason M.L."/>
            <person name="Xu J.R."/>
            <person name="Liu H."/>
            <person name="Zhang R."/>
            <person name="Sun G."/>
        </authorList>
    </citation>
    <scope>NUCLEOTIDE SEQUENCE [LARGE SCALE GENOMIC DNA]</scope>
    <source>
        <strain evidence="2 3">LNHT1506</strain>
    </source>
</reference>
<feature type="compositionally biased region" description="Low complexity" evidence="1">
    <location>
        <begin position="51"/>
        <end position="64"/>
    </location>
</feature>
<feature type="compositionally biased region" description="Acidic residues" evidence="1">
    <location>
        <begin position="800"/>
        <end position="820"/>
    </location>
</feature>
<feature type="compositionally biased region" description="Acidic residues" evidence="1">
    <location>
        <begin position="410"/>
        <end position="422"/>
    </location>
</feature>
<name>A0A6H0XQ46_9PEZI</name>
<feature type="region of interest" description="Disordered" evidence="1">
    <location>
        <begin position="51"/>
        <end position="97"/>
    </location>
</feature>
<feature type="compositionally biased region" description="Acidic residues" evidence="1">
    <location>
        <begin position="441"/>
        <end position="464"/>
    </location>
</feature>